<feature type="region of interest" description="Disordered" evidence="1">
    <location>
        <begin position="132"/>
        <end position="159"/>
    </location>
</feature>
<feature type="compositionally biased region" description="Basic and acidic residues" evidence="1">
    <location>
        <begin position="211"/>
        <end position="220"/>
    </location>
</feature>
<evidence type="ECO:0000313" key="3">
    <source>
        <dbReference type="Proteomes" id="UP001432322"/>
    </source>
</evidence>
<dbReference type="Proteomes" id="UP001432322">
    <property type="component" value="Unassembled WGS sequence"/>
</dbReference>
<feature type="non-terminal residue" evidence="2">
    <location>
        <position position="265"/>
    </location>
</feature>
<feature type="compositionally biased region" description="Acidic residues" evidence="1">
    <location>
        <begin position="143"/>
        <end position="159"/>
    </location>
</feature>
<keyword evidence="3" id="KW-1185">Reference proteome</keyword>
<protein>
    <submittedName>
        <fullName evidence="2">Uncharacterized protein</fullName>
    </submittedName>
</protein>
<evidence type="ECO:0000313" key="2">
    <source>
        <dbReference type="EMBL" id="GMT15941.1"/>
    </source>
</evidence>
<gene>
    <name evidence="2" type="ORF">PFISCL1PPCAC_7238</name>
</gene>
<dbReference type="EMBL" id="BTSY01000002">
    <property type="protein sequence ID" value="GMT15941.1"/>
    <property type="molecule type" value="Genomic_DNA"/>
</dbReference>
<dbReference type="AlphaFoldDB" id="A0AAV5V9A9"/>
<organism evidence="2 3">
    <name type="scientific">Pristionchus fissidentatus</name>
    <dbReference type="NCBI Taxonomy" id="1538716"/>
    <lineage>
        <taxon>Eukaryota</taxon>
        <taxon>Metazoa</taxon>
        <taxon>Ecdysozoa</taxon>
        <taxon>Nematoda</taxon>
        <taxon>Chromadorea</taxon>
        <taxon>Rhabditida</taxon>
        <taxon>Rhabditina</taxon>
        <taxon>Diplogasteromorpha</taxon>
        <taxon>Diplogasteroidea</taxon>
        <taxon>Neodiplogasteridae</taxon>
        <taxon>Pristionchus</taxon>
    </lineage>
</organism>
<comment type="caution">
    <text evidence="2">The sequence shown here is derived from an EMBL/GenBank/DDBJ whole genome shotgun (WGS) entry which is preliminary data.</text>
</comment>
<feature type="compositionally biased region" description="Acidic residues" evidence="1">
    <location>
        <begin position="185"/>
        <end position="197"/>
    </location>
</feature>
<sequence length="265" mass="30349">MALMENFQKQLLDFAKTDSIGIVMWETANLLDGLTKTPVFPEDIENSADSLSKMRANTQKNEGNCNILNLEDLRRAYCELRMCCYGLTEAVENSIRSLITNNRIEMIQEDHRIYPVNDDLVDVKREQIEYEAEGHNEVSMEQSAEDSNLEQLEPGEDIDEDKVAECKTAKVYINPNDYCLLPKEEEEDDDVTDENDELTSSIDDLSNSEMPKSEKKETLKNSRASARTVPSNNIKVKCRICNKRMSRSNLKTGEKRYKCDQCHLA</sequence>
<accession>A0AAV5V9A9</accession>
<feature type="compositionally biased region" description="Polar residues" evidence="1">
    <location>
        <begin position="198"/>
        <end position="210"/>
    </location>
</feature>
<evidence type="ECO:0000256" key="1">
    <source>
        <dbReference type="SAM" id="MobiDB-lite"/>
    </source>
</evidence>
<reference evidence="2" key="1">
    <citation type="submission" date="2023-10" db="EMBL/GenBank/DDBJ databases">
        <title>Genome assembly of Pristionchus species.</title>
        <authorList>
            <person name="Yoshida K."/>
            <person name="Sommer R.J."/>
        </authorList>
    </citation>
    <scope>NUCLEOTIDE SEQUENCE</scope>
    <source>
        <strain evidence="2">RS5133</strain>
    </source>
</reference>
<feature type="region of interest" description="Disordered" evidence="1">
    <location>
        <begin position="185"/>
        <end position="228"/>
    </location>
</feature>
<name>A0AAV5V9A9_9BILA</name>
<proteinExistence type="predicted"/>